<dbReference type="GeneID" id="6009242"/>
<organism evidence="1 2">
    <name type="scientific">Coprinopsis cinerea (strain Okayama-7 / 130 / ATCC MYA-4618 / FGSC 9003)</name>
    <name type="common">Inky cap fungus</name>
    <name type="synonym">Hormographiella aspergillata</name>
    <dbReference type="NCBI Taxonomy" id="240176"/>
    <lineage>
        <taxon>Eukaryota</taxon>
        <taxon>Fungi</taxon>
        <taxon>Dikarya</taxon>
        <taxon>Basidiomycota</taxon>
        <taxon>Agaricomycotina</taxon>
        <taxon>Agaricomycetes</taxon>
        <taxon>Agaricomycetidae</taxon>
        <taxon>Agaricales</taxon>
        <taxon>Agaricineae</taxon>
        <taxon>Psathyrellaceae</taxon>
        <taxon>Coprinopsis</taxon>
    </lineage>
</organism>
<dbReference type="EMBL" id="AACS02000009">
    <property type="protein sequence ID" value="EAU89076.2"/>
    <property type="molecule type" value="Genomic_DNA"/>
</dbReference>
<keyword evidence="1" id="KW-0808">Transferase</keyword>
<dbReference type="HOGENOM" id="CLU_052197_0_1_1"/>
<gene>
    <name evidence="1" type="ORF">CC1G_11916</name>
</gene>
<evidence type="ECO:0000313" key="2">
    <source>
        <dbReference type="Proteomes" id="UP000001861"/>
    </source>
</evidence>
<dbReference type="AlphaFoldDB" id="A8NDD9"/>
<dbReference type="KEGG" id="cci:CC1G_11916"/>
<accession>A8NDD9</accession>
<dbReference type="GO" id="GO:0016301">
    <property type="term" value="F:kinase activity"/>
    <property type="evidence" value="ECO:0007669"/>
    <property type="project" value="UniProtKB-KW"/>
</dbReference>
<dbReference type="InterPro" id="IPR011009">
    <property type="entry name" value="Kinase-like_dom_sf"/>
</dbReference>
<evidence type="ECO:0000313" key="1">
    <source>
        <dbReference type="EMBL" id="EAU89076.2"/>
    </source>
</evidence>
<dbReference type="Proteomes" id="UP000001861">
    <property type="component" value="Unassembled WGS sequence"/>
</dbReference>
<dbReference type="OrthoDB" id="3182995at2759"/>
<keyword evidence="1" id="KW-0418">Kinase</keyword>
<name>A8NDD9_COPC7</name>
<protein>
    <submittedName>
        <fullName evidence="1">Protein kinase subdomain-containing protein PKL/ccin3</fullName>
    </submittedName>
</protein>
<keyword evidence="2" id="KW-1185">Reference proteome</keyword>
<dbReference type="VEuPathDB" id="FungiDB:CC1G_11916"/>
<reference evidence="1 2" key="1">
    <citation type="journal article" date="2010" name="Proc. Natl. Acad. Sci. U.S.A.">
        <title>Insights into evolution of multicellular fungi from the assembled chromosomes of the mushroom Coprinopsis cinerea (Coprinus cinereus).</title>
        <authorList>
            <person name="Stajich J.E."/>
            <person name="Wilke S.K."/>
            <person name="Ahren D."/>
            <person name="Au C.H."/>
            <person name="Birren B.W."/>
            <person name="Borodovsky M."/>
            <person name="Burns C."/>
            <person name="Canback B."/>
            <person name="Casselton L.A."/>
            <person name="Cheng C.K."/>
            <person name="Deng J."/>
            <person name="Dietrich F.S."/>
            <person name="Fargo D.C."/>
            <person name="Farman M.L."/>
            <person name="Gathman A.C."/>
            <person name="Goldberg J."/>
            <person name="Guigo R."/>
            <person name="Hoegger P.J."/>
            <person name="Hooker J.B."/>
            <person name="Huggins A."/>
            <person name="James T.Y."/>
            <person name="Kamada T."/>
            <person name="Kilaru S."/>
            <person name="Kodira C."/>
            <person name="Kues U."/>
            <person name="Kupfer D."/>
            <person name="Kwan H.S."/>
            <person name="Lomsadze A."/>
            <person name="Li W."/>
            <person name="Lilly W.W."/>
            <person name="Ma L.J."/>
            <person name="Mackey A.J."/>
            <person name="Manning G."/>
            <person name="Martin F."/>
            <person name="Muraguchi H."/>
            <person name="Natvig D.O."/>
            <person name="Palmerini H."/>
            <person name="Ramesh M.A."/>
            <person name="Rehmeyer C.J."/>
            <person name="Roe B.A."/>
            <person name="Shenoy N."/>
            <person name="Stanke M."/>
            <person name="Ter-Hovhannisyan V."/>
            <person name="Tunlid A."/>
            <person name="Velagapudi R."/>
            <person name="Vision T.J."/>
            <person name="Zeng Q."/>
            <person name="Zolan M.E."/>
            <person name="Pukkila P.J."/>
        </authorList>
    </citation>
    <scope>NUCLEOTIDE SEQUENCE [LARGE SCALE GENOMIC DNA]</scope>
    <source>
        <strain evidence="2">Okayama-7 / 130 / ATCC MYA-4618 / FGSC 9003</strain>
    </source>
</reference>
<proteinExistence type="predicted"/>
<dbReference type="OMA" id="GEYLAMP"/>
<dbReference type="InParanoid" id="A8NDD9"/>
<comment type="caution">
    <text evidence="1">The sequence shown here is derived from an EMBL/GenBank/DDBJ whole genome shotgun (WGS) entry which is preliminary data.</text>
</comment>
<sequence>MQQMFSTLLIHDCGTADGYLITITLKASPSFPGGIWYKEDWHEPVPATSAPKDISNLDGTLELRLVRRISEGRIGVTYVAEIVSATRKCTDVRSTLPPTLCLKFAKPEFSRSLAREAWFYEQLDSLQGISVPISFGFFASTAAEQRHFPDVEFEPWRNRKVLFKDTDKIPHDIDRYASPDWLPDDVPEYYKRERFEDPPSKCNSPWYKWSRLDDNPTISVLVLELLGEACTGIKTAADKQAIQDVMDDLAEVGVMHGNLTPWNTLAFKPQPHKEARRCPRHNVVHPWRVIDFDRSRMADPKNLCFLGKRHITDTDDIMDDAAVYFELWD</sequence>
<dbReference type="SUPFAM" id="SSF56112">
    <property type="entry name" value="Protein kinase-like (PK-like)"/>
    <property type="match status" value="1"/>
</dbReference>
<dbReference type="RefSeq" id="XP_001832752.2">
    <property type="nucleotide sequence ID" value="XM_001832700.2"/>
</dbReference>
<dbReference type="eggNOG" id="ENOG502R0N7">
    <property type="taxonomic scope" value="Eukaryota"/>
</dbReference>